<dbReference type="PRINTS" id="PR00081">
    <property type="entry name" value="GDHRDH"/>
</dbReference>
<comment type="catalytic activity">
    <reaction evidence="8 9">
        <text>a 2,3-saturated acyl-[ACP] + NAD(+) = a (2E)-enoyl-[ACP] + NADH + H(+)</text>
        <dbReference type="Rhea" id="RHEA:10240"/>
        <dbReference type="Rhea" id="RHEA-COMP:9925"/>
        <dbReference type="Rhea" id="RHEA-COMP:9926"/>
        <dbReference type="ChEBI" id="CHEBI:15378"/>
        <dbReference type="ChEBI" id="CHEBI:57540"/>
        <dbReference type="ChEBI" id="CHEBI:57945"/>
        <dbReference type="ChEBI" id="CHEBI:78784"/>
        <dbReference type="ChEBI" id="CHEBI:78785"/>
        <dbReference type="EC" id="1.3.1.9"/>
    </reaction>
</comment>
<comment type="pathway">
    <text evidence="1">Lipid metabolism; fatty acid biosynthesis.</text>
</comment>
<evidence type="ECO:0000256" key="8">
    <source>
        <dbReference type="ARBA" id="ARBA00048572"/>
    </source>
</evidence>
<feature type="binding site" evidence="11">
    <location>
        <position position="12"/>
    </location>
    <ligand>
        <name>NAD(+)</name>
        <dbReference type="ChEBI" id="CHEBI:57540"/>
    </ligand>
</feature>
<feature type="active site" description="Proton acceptor" evidence="10">
    <location>
        <position position="154"/>
    </location>
</feature>
<evidence type="ECO:0000256" key="9">
    <source>
        <dbReference type="PIRNR" id="PIRNR000094"/>
    </source>
</evidence>
<gene>
    <name evidence="12" type="primary">fabI_3</name>
    <name evidence="12" type="ORF">ROTO_33680</name>
</gene>
<evidence type="ECO:0000256" key="4">
    <source>
        <dbReference type="ARBA" id="ARBA00022832"/>
    </source>
</evidence>
<feature type="binding site" evidence="11">
    <location>
        <begin position="190"/>
        <end position="194"/>
    </location>
    <ligand>
        <name>NAD(+)</name>
        <dbReference type="ChEBI" id="CHEBI:57540"/>
    </ligand>
</feature>
<evidence type="ECO:0000313" key="12">
    <source>
        <dbReference type="EMBL" id="KNX40089.1"/>
    </source>
</evidence>
<sequence>MMLKDKVGLVVGVANDHSIAAGCATAFAREGARLALTYMNDRALPHVEPVAKAVGAEALIPLDLTQPAQLDAVFDQITALWGRLDFLLHSVAFCPRDDLHGRVVDCSAAGFGQAMDISCHSFLRLVRKAEPLMQGGGSLLTVSYYGAEKVVDHYNIMGPVKAALEAVTCNVAAELGPQAIRANVLSPGPIATRAASGIEDFDELMEDARSRAPETASGDDRRGRLGRGLSRLGGCIGRDRHHHPYRWRTPCPDVTPCPR</sequence>
<dbReference type="PANTHER" id="PTHR43159">
    <property type="entry name" value="ENOYL-[ACYL-CARRIER-PROTEIN] REDUCTASE"/>
    <property type="match status" value="1"/>
</dbReference>
<dbReference type="InterPro" id="IPR014358">
    <property type="entry name" value="Enoyl-ACP_Rdtase_NADH"/>
</dbReference>
<dbReference type="InterPro" id="IPR002347">
    <property type="entry name" value="SDR_fam"/>
</dbReference>
<accession>A0A0L6CQP1</accession>
<keyword evidence="4" id="KW-0276">Fatty acid metabolism</keyword>
<evidence type="ECO:0000256" key="3">
    <source>
        <dbReference type="ARBA" id="ARBA00022516"/>
    </source>
</evidence>
<keyword evidence="9 11" id="KW-0520">NAD</keyword>
<dbReference type="PIRSF" id="PIRSF000094">
    <property type="entry name" value="Enoyl-ACP_rdct"/>
    <property type="match status" value="1"/>
</dbReference>
<comment type="similarity">
    <text evidence="2 9">Belongs to the short-chain dehydrogenases/reductases (SDR) family. FabI subfamily.</text>
</comment>
<protein>
    <recommendedName>
        <fullName evidence="9">Enoyl-[acyl-carrier-protein] reductase [NADH]</fullName>
        <ecNumber evidence="9">1.3.1.9</ecNumber>
    </recommendedName>
</protein>
<keyword evidence="5 9" id="KW-0560">Oxidoreductase</keyword>
<dbReference type="Gene3D" id="3.40.50.720">
    <property type="entry name" value="NAD(P)-binding Rossmann-like Domain"/>
    <property type="match status" value="1"/>
</dbReference>
<evidence type="ECO:0000256" key="5">
    <source>
        <dbReference type="ARBA" id="ARBA00023002"/>
    </source>
</evidence>
<keyword evidence="3 9" id="KW-0444">Lipid biosynthesis</keyword>
<evidence type="ECO:0000256" key="6">
    <source>
        <dbReference type="ARBA" id="ARBA00023098"/>
    </source>
</evidence>
<evidence type="ECO:0000256" key="2">
    <source>
        <dbReference type="ARBA" id="ARBA00009233"/>
    </source>
</evidence>
<comment type="caution">
    <text evidence="12">The sequence shown here is derived from an EMBL/GenBank/DDBJ whole genome shotgun (WGS) entry which is preliminary data.</text>
</comment>
<keyword evidence="13" id="KW-1185">Reference proteome</keyword>
<reference evidence="13" key="1">
    <citation type="submission" date="2015-07" db="EMBL/GenBank/DDBJ databases">
        <title>Draft Genome Sequence of Roseovarius tolerans EL-164, a producer of N-Acylated Alanine Methyl Esters (NAMEs).</title>
        <authorList>
            <person name="Voget S."/>
            <person name="Bruns H."/>
            <person name="Wagner-Doebler I."/>
            <person name="Schulz S."/>
            <person name="Daniel R."/>
        </authorList>
    </citation>
    <scope>NUCLEOTIDE SEQUENCE [LARGE SCALE GENOMIC DNA]</scope>
    <source>
        <strain evidence="13">EL-164</strain>
    </source>
</reference>
<keyword evidence="7 9" id="KW-0275">Fatty acid biosynthesis</keyword>
<dbReference type="Pfam" id="PF13561">
    <property type="entry name" value="adh_short_C2"/>
    <property type="match status" value="1"/>
</dbReference>
<evidence type="ECO:0000256" key="11">
    <source>
        <dbReference type="PIRSR" id="PIRSR000094-3"/>
    </source>
</evidence>
<keyword evidence="6" id="KW-0443">Lipid metabolism</keyword>
<dbReference type="GO" id="GO:0006633">
    <property type="term" value="P:fatty acid biosynthetic process"/>
    <property type="evidence" value="ECO:0007669"/>
    <property type="project" value="UniProtKB-UniPathway"/>
</dbReference>
<dbReference type="PATRIC" id="fig|74031.6.peg.3444"/>
<name>A0A0L6CQP1_9RHOB</name>
<feature type="active site" description="Proton acceptor" evidence="10">
    <location>
        <position position="144"/>
    </location>
</feature>
<dbReference type="NCBIfam" id="NF005717">
    <property type="entry name" value="PRK07533.1"/>
    <property type="match status" value="1"/>
</dbReference>
<dbReference type="EMBL" id="LGVV01000070">
    <property type="protein sequence ID" value="KNX40089.1"/>
    <property type="molecule type" value="Genomic_DNA"/>
</dbReference>
<dbReference type="SUPFAM" id="SSF51735">
    <property type="entry name" value="NAD(P)-binding Rossmann-fold domains"/>
    <property type="match status" value="1"/>
</dbReference>
<dbReference type="PANTHER" id="PTHR43159:SF2">
    <property type="entry name" value="ENOYL-[ACYL-CARRIER-PROTEIN] REDUCTASE [NADH], CHLOROPLASTIC"/>
    <property type="match status" value="1"/>
</dbReference>
<dbReference type="InterPro" id="IPR036291">
    <property type="entry name" value="NAD(P)-bd_dom_sf"/>
</dbReference>
<organism evidence="12 13">
    <name type="scientific">Roseovarius tolerans</name>
    <dbReference type="NCBI Taxonomy" id="74031"/>
    <lineage>
        <taxon>Bacteria</taxon>
        <taxon>Pseudomonadati</taxon>
        <taxon>Pseudomonadota</taxon>
        <taxon>Alphaproteobacteria</taxon>
        <taxon>Rhodobacterales</taxon>
        <taxon>Roseobacteraceae</taxon>
        <taxon>Roseovarius</taxon>
    </lineage>
</organism>
<evidence type="ECO:0000256" key="7">
    <source>
        <dbReference type="ARBA" id="ARBA00023160"/>
    </source>
</evidence>
<evidence type="ECO:0000313" key="13">
    <source>
        <dbReference type="Proteomes" id="UP000037046"/>
    </source>
</evidence>
<dbReference type="UniPathway" id="UPA00094"/>
<dbReference type="EC" id="1.3.1.9" evidence="9"/>
<dbReference type="AlphaFoldDB" id="A0A0L6CQP1"/>
<dbReference type="STRING" id="74031.SAMN04488077_11948"/>
<evidence type="ECO:0000256" key="10">
    <source>
        <dbReference type="PIRSR" id="PIRSR000094-1"/>
    </source>
</evidence>
<evidence type="ECO:0000256" key="1">
    <source>
        <dbReference type="ARBA" id="ARBA00005194"/>
    </source>
</evidence>
<feature type="binding site" evidence="11">
    <location>
        <position position="161"/>
    </location>
    <ligand>
        <name>NAD(+)</name>
        <dbReference type="ChEBI" id="CHEBI:57540"/>
    </ligand>
</feature>
<feature type="binding site" evidence="11">
    <location>
        <position position="91"/>
    </location>
    <ligand>
        <name>NAD(+)</name>
        <dbReference type="ChEBI" id="CHEBI:57540"/>
    </ligand>
</feature>
<proteinExistence type="inferred from homology"/>
<dbReference type="Proteomes" id="UP000037046">
    <property type="component" value="Unassembled WGS sequence"/>
</dbReference>
<feature type="binding site" evidence="11">
    <location>
        <begin position="18"/>
        <end position="19"/>
    </location>
    <ligand>
        <name>NAD(+)</name>
        <dbReference type="ChEBI" id="CHEBI:57540"/>
    </ligand>
</feature>
<dbReference type="GO" id="GO:0004318">
    <property type="term" value="F:enoyl-[acyl-carrier-protein] reductase (NADH) activity"/>
    <property type="evidence" value="ECO:0007669"/>
    <property type="project" value="UniProtKB-EC"/>
</dbReference>